<gene>
    <name evidence="6" type="ORF">RI129_000004</name>
</gene>
<dbReference type="GO" id="GO:0005524">
    <property type="term" value="F:ATP binding"/>
    <property type="evidence" value="ECO:0007669"/>
    <property type="project" value="UniProtKB-KW"/>
</dbReference>
<evidence type="ECO:0000256" key="3">
    <source>
        <dbReference type="ARBA" id="ARBA00022777"/>
    </source>
</evidence>
<evidence type="ECO:0000256" key="2">
    <source>
        <dbReference type="ARBA" id="ARBA00022741"/>
    </source>
</evidence>
<name>A0AAN7UYC3_9COLE</name>
<dbReference type="GO" id="GO:0000407">
    <property type="term" value="C:phagophore assembly site"/>
    <property type="evidence" value="ECO:0007669"/>
    <property type="project" value="TreeGrafter"/>
</dbReference>
<dbReference type="AlphaFoldDB" id="A0AAN7UYC3"/>
<evidence type="ECO:0000259" key="5">
    <source>
        <dbReference type="PROSITE" id="PS50011"/>
    </source>
</evidence>
<protein>
    <recommendedName>
        <fullName evidence="5">Protein kinase domain-containing protein</fullName>
    </recommendedName>
</protein>
<dbReference type="GO" id="GO:0004674">
    <property type="term" value="F:protein serine/threonine kinase activity"/>
    <property type="evidence" value="ECO:0007669"/>
    <property type="project" value="InterPro"/>
</dbReference>
<dbReference type="PANTHER" id="PTHR24348">
    <property type="entry name" value="SERINE/THREONINE-PROTEIN KINASE UNC-51-RELATED"/>
    <property type="match status" value="1"/>
</dbReference>
<dbReference type="InterPro" id="IPR045269">
    <property type="entry name" value="Atg1-like"/>
</dbReference>
<dbReference type="GO" id="GO:0010506">
    <property type="term" value="P:regulation of autophagy"/>
    <property type="evidence" value="ECO:0007669"/>
    <property type="project" value="InterPro"/>
</dbReference>
<dbReference type="GO" id="GO:0005829">
    <property type="term" value="C:cytosol"/>
    <property type="evidence" value="ECO:0007669"/>
    <property type="project" value="TreeGrafter"/>
</dbReference>
<dbReference type="PANTHER" id="PTHR24348:SF22">
    <property type="entry name" value="NON-SPECIFIC SERINE_THREONINE PROTEIN KINASE"/>
    <property type="match status" value="1"/>
</dbReference>
<dbReference type="InterPro" id="IPR000719">
    <property type="entry name" value="Prot_kinase_dom"/>
</dbReference>
<dbReference type="PROSITE" id="PS50011">
    <property type="entry name" value="PROTEIN_KINASE_DOM"/>
    <property type="match status" value="1"/>
</dbReference>
<accession>A0AAN7UYC3</accession>
<dbReference type="PROSITE" id="PS00108">
    <property type="entry name" value="PROTEIN_KINASE_ST"/>
    <property type="match status" value="1"/>
</dbReference>
<evidence type="ECO:0000313" key="7">
    <source>
        <dbReference type="Proteomes" id="UP001329430"/>
    </source>
</evidence>
<organism evidence="6 7">
    <name type="scientific">Pyrocoelia pectoralis</name>
    <dbReference type="NCBI Taxonomy" id="417401"/>
    <lineage>
        <taxon>Eukaryota</taxon>
        <taxon>Metazoa</taxon>
        <taxon>Ecdysozoa</taxon>
        <taxon>Arthropoda</taxon>
        <taxon>Hexapoda</taxon>
        <taxon>Insecta</taxon>
        <taxon>Pterygota</taxon>
        <taxon>Neoptera</taxon>
        <taxon>Endopterygota</taxon>
        <taxon>Coleoptera</taxon>
        <taxon>Polyphaga</taxon>
        <taxon>Elateriformia</taxon>
        <taxon>Elateroidea</taxon>
        <taxon>Lampyridae</taxon>
        <taxon>Lampyrinae</taxon>
        <taxon>Pyrocoelia</taxon>
    </lineage>
</organism>
<keyword evidence="3" id="KW-0418">Kinase</keyword>
<dbReference type="SMART" id="SM00220">
    <property type="entry name" value="S_TKc"/>
    <property type="match status" value="1"/>
</dbReference>
<dbReference type="InterPro" id="IPR008271">
    <property type="entry name" value="Ser/Thr_kinase_AS"/>
</dbReference>
<dbReference type="Proteomes" id="UP001329430">
    <property type="component" value="Unassembled WGS sequence"/>
</dbReference>
<proteinExistence type="predicted"/>
<dbReference type="Pfam" id="PF00069">
    <property type="entry name" value="Pkinase"/>
    <property type="match status" value="1"/>
</dbReference>
<keyword evidence="7" id="KW-1185">Reference proteome</keyword>
<keyword evidence="1" id="KW-0808">Transferase</keyword>
<keyword evidence="2" id="KW-0547">Nucleotide-binding</keyword>
<dbReference type="GO" id="GO:0016020">
    <property type="term" value="C:membrane"/>
    <property type="evidence" value="ECO:0007669"/>
    <property type="project" value="TreeGrafter"/>
</dbReference>
<evidence type="ECO:0000256" key="4">
    <source>
        <dbReference type="ARBA" id="ARBA00022840"/>
    </source>
</evidence>
<dbReference type="GO" id="GO:0000045">
    <property type="term" value="P:autophagosome assembly"/>
    <property type="evidence" value="ECO:0007669"/>
    <property type="project" value="TreeGrafter"/>
</dbReference>
<dbReference type="EMBL" id="JAVRBK010000073">
    <property type="protein sequence ID" value="KAK5637813.1"/>
    <property type="molecule type" value="Genomic_DNA"/>
</dbReference>
<comment type="caution">
    <text evidence="6">The sequence shown here is derived from an EMBL/GenBank/DDBJ whole genome shotgun (WGS) entry which is preliminary data.</text>
</comment>
<reference evidence="6 7" key="1">
    <citation type="journal article" date="2024" name="Insects">
        <title>An Improved Chromosome-Level Genome Assembly of the Firefly Pyrocoelia pectoralis.</title>
        <authorList>
            <person name="Fu X."/>
            <person name="Meyer-Rochow V.B."/>
            <person name="Ballantyne L."/>
            <person name="Zhu X."/>
        </authorList>
    </citation>
    <scope>NUCLEOTIDE SEQUENCE [LARGE SCALE GENOMIC DNA]</scope>
    <source>
        <strain evidence="6">XCY_ONT2</strain>
    </source>
</reference>
<evidence type="ECO:0000313" key="6">
    <source>
        <dbReference type="EMBL" id="KAK5637813.1"/>
    </source>
</evidence>
<dbReference type="SUPFAM" id="SSF56112">
    <property type="entry name" value="Protein kinase-like (PK-like)"/>
    <property type="match status" value="1"/>
</dbReference>
<dbReference type="GO" id="GO:0005776">
    <property type="term" value="C:autophagosome"/>
    <property type="evidence" value="ECO:0007669"/>
    <property type="project" value="TreeGrafter"/>
</dbReference>
<evidence type="ECO:0000256" key="1">
    <source>
        <dbReference type="ARBA" id="ARBA00022679"/>
    </source>
</evidence>
<keyword evidence="4" id="KW-0067">ATP-binding</keyword>
<feature type="domain" description="Protein kinase" evidence="5">
    <location>
        <begin position="1"/>
        <end position="208"/>
    </location>
</feature>
<sequence>MSVQHPNCIYIFEILRANNKIYIFMEFANGGDLTTAIEKKGALPESLACYWFWHTSEALAFMHREHKIAHRDIKGDNILIHRGIAKLTDFGFAKYSWDDKNDQAVLAETYCGTEPYYSPQLAMRGAYNPYAADCWAMGVVLFVCIHNKFPFHYGDNQKMLNQMNDPNFLPGRYATPMSKDLQNLQEGLFQLNEKRRMTMAEVLQHPWIKKRGKKD</sequence>
<dbReference type="InterPro" id="IPR011009">
    <property type="entry name" value="Kinase-like_dom_sf"/>
</dbReference>
<dbReference type="Gene3D" id="1.10.510.10">
    <property type="entry name" value="Transferase(Phosphotransferase) domain 1"/>
    <property type="match status" value="1"/>
</dbReference>